<name>A0ACB9HIT5_9ASTR</name>
<comment type="caution">
    <text evidence="1">The sequence shown here is derived from an EMBL/GenBank/DDBJ whole genome shotgun (WGS) entry which is preliminary data.</text>
</comment>
<keyword evidence="2" id="KW-1185">Reference proteome</keyword>
<sequence>MRPVILLMFPASGDSEVYSISDSEVRISTTVSYMCYNQRGPVEGFDSGIDLSWHKFYQLSSPQFAAVDHHLLRRDLTFAVAGTPICKIQTLHHILFTLYVVDDEIADYDADFLFLFRFVGKFAATVESAHLKTDIMQIFEMNSNLKATHPIAIEVGNNHCNCTME</sequence>
<protein>
    <submittedName>
        <fullName evidence="1">Uncharacterized protein</fullName>
    </submittedName>
</protein>
<gene>
    <name evidence="1" type="ORF">L1987_37663</name>
</gene>
<accession>A0ACB9HIT5</accession>
<evidence type="ECO:0000313" key="2">
    <source>
        <dbReference type="Proteomes" id="UP001056120"/>
    </source>
</evidence>
<proteinExistence type="predicted"/>
<reference evidence="1 2" key="2">
    <citation type="journal article" date="2022" name="Mol. Ecol. Resour.">
        <title>The genomes of chicory, endive, great burdock and yacon provide insights into Asteraceae paleo-polyploidization history and plant inulin production.</title>
        <authorList>
            <person name="Fan W."/>
            <person name="Wang S."/>
            <person name="Wang H."/>
            <person name="Wang A."/>
            <person name="Jiang F."/>
            <person name="Liu H."/>
            <person name="Zhao H."/>
            <person name="Xu D."/>
            <person name="Zhang Y."/>
        </authorList>
    </citation>
    <scope>NUCLEOTIDE SEQUENCE [LARGE SCALE GENOMIC DNA]</scope>
    <source>
        <strain evidence="2">cv. Yunnan</strain>
        <tissue evidence="1">Leaves</tissue>
    </source>
</reference>
<dbReference type="EMBL" id="CM042029">
    <property type="protein sequence ID" value="KAI3795020.1"/>
    <property type="molecule type" value="Genomic_DNA"/>
</dbReference>
<organism evidence="1 2">
    <name type="scientific">Smallanthus sonchifolius</name>
    <dbReference type="NCBI Taxonomy" id="185202"/>
    <lineage>
        <taxon>Eukaryota</taxon>
        <taxon>Viridiplantae</taxon>
        <taxon>Streptophyta</taxon>
        <taxon>Embryophyta</taxon>
        <taxon>Tracheophyta</taxon>
        <taxon>Spermatophyta</taxon>
        <taxon>Magnoliopsida</taxon>
        <taxon>eudicotyledons</taxon>
        <taxon>Gunneridae</taxon>
        <taxon>Pentapetalae</taxon>
        <taxon>asterids</taxon>
        <taxon>campanulids</taxon>
        <taxon>Asterales</taxon>
        <taxon>Asteraceae</taxon>
        <taxon>Asteroideae</taxon>
        <taxon>Heliantheae alliance</taxon>
        <taxon>Millerieae</taxon>
        <taxon>Smallanthus</taxon>
    </lineage>
</organism>
<dbReference type="Proteomes" id="UP001056120">
    <property type="component" value="Linkage Group LG12"/>
</dbReference>
<evidence type="ECO:0000313" key="1">
    <source>
        <dbReference type="EMBL" id="KAI3795020.1"/>
    </source>
</evidence>
<reference evidence="2" key="1">
    <citation type="journal article" date="2022" name="Mol. Ecol. Resour.">
        <title>The genomes of chicory, endive, great burdock and yacon provide insights into Asteraceae palaeo-polyploidization history and plant inulin production.</title>
        <authorList>
            <person name="Fan W."/>
            <person name="Wang S."/>
            <person name="Wang H."/>
            <person name="Wang A."/>
            <person name="Jiang F."/>
            <person name="Liu H."/>
            <person name="Zhao H."/>
            <person name="Xu D."/>
            <person name="Zhang Y."/>
        </authorList>
    </citation>
    <scope>NUCLEOTIDE SEQUENCE [LARGE SCALE GENOMIC DNA]</scope>
    <source>
        <strain evidence="2">cv. Yunnan</strain>
    </source>
</reference>